<reference evidence="5 6" key="1">
    <citation type="journal article" date="2019" name="Int. J. Syst. Evol. Microbiol.">
        <title>The Global Catalogue of Microorganisms (GCM) 10K type strain sequencing project: providing services to taxonomists for standard genome sequencing and annotation.</title>
        <authorList>
            <consortium name="The Broad Institute Genomics Platform"/>
            <consortium name="The Broad Institute Genome Sequencing Center for Infectious Disease"/>
            <person name="Wu L."/>
            <person name="Ma J."/>
        </authorList>
    </citation>
    <scope>NUCLEOTIDE SEQUENCE [LARGE SCALE GENOMIC DNA]</scope>
    <source>
        <strain evidence="5 6">JCM 9383</strain>
    </source>
</reference>
<feature type="signal peptide" evidence="2">
    <location>
        <begin position="1"/>
        <end position="30"/>
    </location>
</feature>
<dbReference type="SUPFAM" id="SSF56300">
    <property type="entry name" value="Metallo-dependent phosphatases"/>
    <property type="match status" value="1"/>
</dbReference>
<keyword evidence="6" id="KW-1185">Reference proteome</keyword>
<evidence type="ECO:0000256" key="2">
    <source>
        <dbReference type="SAM" id="SignalP"/>
    </source>
</evidence>
<evidence type="ECO:0000313" key="6">
    <source>
        <dbReference type="Proteomes" id="UP001500979"/>
    </source>
</evidence>
<keyword evidence="5" id="KW-0326">Glycosidase</keyword>
<dbReference type="Gene3D" id="3.60.21.10">
    <property type="match status" value="1"/>
</dbReference>
<dbReference type="PANTHER" id="PTHR40446:SF2">
    <property type="entry name" value="N-ACETYLGLUCOSAMINE-1-PHOSPHODIESTER ALPHA-N-ACETYLGLUCOSAMINIDASE"/>
    <property type="match status" value="1"/>
</dbReference>
<evidence type="ECO:0000259" key="4">
    <source>
        <dbReference type="Pfam" id="PF09992"/>
    </source>
</evidence>
<dbReference type="InterPro" id="IPR004843">
    <property type="entry name" value="Calcineurin-like_PHP"/>
</dbReference>
<feature type="domain" description="Phosphodiester glycosidase" evidence="4">
    <location>
        <begin position="233"/>
        <end position="404"/>
    </location>
</feature>
<dbReference type="Pfam" id="PF00149">
    <property type="entry name" value="Metallophos"/>
    <property type="match status" value="1"/>
</dbReference>
<protein>
    <submittedName>
        <fullName evidence="5">Phosphodiester glycosidase family protein</fullName>
    </submittedName>
</protein>
<evidence type="ECO:0000256" key="1">
    <source>
        <dbReference type="SAM" id="MobiDB-lite"/>
    </source>
</evidence>
<organism evidence="5 6">
    <name type="scientific">Saccharopolyspora taberi</name>
    <dbReference type="NCBI Taxonomy" id="60895"/>
    <lineage>
        <taxon>Bacteria</taxon>
        <taxon>Bacillati</taxon>
        <taxon>Actinomycetota</taxon>
        <taxon>Actinomycetes</taxon>
        <taxon>Pseudonocardiales</taxon>
        <taxon>Pseudonocardiaceae</taxon>
        <taxon>Saccharopolyspora</taxon>
    </lineage>
</organism>
<feature type="chain" id="PRO_5045745861" evidence="2">
    <location>
        <begin position="31"/>
        <end position="1109"/>
    </location>
</feature>
<sequence length="1109" mass="115444">MEVPLAHRRTAITLSAAVVLGLVAAPTAGSAPLGPPPVEDAPNGSSAPVSAVSALRAGTADGIETDSVTKPVAPGLELTEFDRFGPAGWIRGDVLTADLAESRLEPRYLNPGSASGPKPLSEQAARAGAVAGVNGDFFDIGVTGAPVGVGMGDGQLLNAPAGGHNQVAAVGDRLGGLMEIFLEAEMTRADGTKTRITDLNAPKVSPEGIALYTPYWGDASRRSAVDGASKVTEVEVTDGVVSRVGDTPVDGPIPQGAVRLLGVGAGADLLASVRQGEPVDVRYAPRTDGALPQVAVGGNKVLLRDGVVQQVDDTALHPRTAAGFSADGKRMWLVTVDGRQADSRGMTERELGEHLKSLGADDAINLDGGGSSTLLAREEGENAAGVHNSPSDGHERLVPNGIGFSVSPGSGRLTGFRVSAGDDRALSGLSRRMEAFGHDETGAPVVATPEWNVSPGGSGRVSDGVFHAGQPGEAQITARLAEAKGEAKISVLGPPVRLGTSTEQVRLAGNGAQGRFQILGYDAEGFGTWIDPADVRLEYDANQVRISPDGDGFLVTALVPLASSVITAHVGDQVTRLGVTVGSEAKPLSPLDTVDGWKASVYPQPVTASLSQVEGREGTPAVGLDYSLTGTTATRAAYVNADPMLDLPAGTQKLGVWVNGDGLGGWLRFTLTDSAGVATTVDLARHVDWQGWRYVEAPIPSGVTGSAKLQRIYVVETDGARQYEGRLAFDDLTVSVAPPVDVPEDTVPDDPTVVQNAALPPGGNRIAVVSDAQFTADDPVGPLVQQARRSLRDAVAAAPDLVVINGDFVDRGTAADFDLARRIIDEELGDRVPWFYVPGNHESYGPGDLSEFSAEFGPAYRVADSRGTRVITLDSSRGTLREGGFEQVRMLRSALDSAVADPGVRSVAVFLHHPIDDPAPADASELSDQKEADLLTRWLTDFERRSGKPAVAVTAHAGAFHASTVDGVPYEVNGNAGKAPALAPEDGGFTGTSLLRIDAREQEPIRWETRPHVDELRLDAPAELAAGKSAGVRSELVQAGRVIPVGYPVSARWEGSPEVHIGPREDAGRDHVMNFDPTTGEVTGLRPGSGELAVIVNGVKRSTRVVVTP</sequence>
<feature type="domain" description="Calcineurin-like phosphoesterase" evidence="3">
    <location>
        <begin position="765"/>
        <end position="943"/>
    </location>
</feature>
<comment type="caution">
    <text evidence="5">The sequence shown here is derived from an EMBL/GenBank/DDBJ whole genome shotgun (WGS) entry which is preliminary data.</text>
</comment>
<dbReference type="InterPro" id="IPR018711">
    <property type="entry name" value="NAGPA"/>
</dbReference>
<dbReference type="Pfam" id="PF09992">
    <property type="entry name" value="NAGPA"/>
    <property type="match status" value="1"/>
</dbReference>
<gene>
    <name evidence="5" type="ORF">GCM10010470_39190</name>
</gene>
<dbReference type="Proteomes" id="UP001500979">
    <property type="component" value="Unassembled WGS sequence"/>
</dbReference>
<accession>A0ABN3VH25</accession>
<dbReference type="Gene3D" id="2.60.120.430">
    <property type="entry name" value="Galactose-binding lectin"/>
    <property type="match status" value="1"/>
</dbReference>
<name>A0ABN3VH25_9PSEU</name>
<evidence type="ECO:0000313" key="5">
    <source>
        <dbReference type="EMBL" id="GAA2800247.1"/>
    </source>
</evidence>
<evidence type="ECO:0000259" key="3">
    <source>
        <dbReference type="Pfam" id="PF00149"/>
    </source>
</evidence>
<keyword evidence="5" id="KW-0378">Hydrolase</keyword>
<proteinExistence type="predicted"/>
<dbReference type="InterPro" id="IPR029052">
    <property type="entry name" value="Metallo-depent_PP-like"/>
</dbReference>
<feature type="region of interest" description="Disordered" evidence="1">
    <location>
        <begin position="380"/>
        <end position="404"/>
    </location>
</feature>
<dbReference type="GO" id="GO:0016798">
    <property type="term" value="F:hydrolase activity, acting on glycosyl bonds"/>
    <property type="evidence" value="ECO:0007669"/>
    <property type="project" value="UniProtKB-KW"/>
</dbReference>
<dbReference type="EMBL" id="BAAAUX010000016">
    <property type="protein sequence ID" value="GAA2800247.1"/>
    <property type="molecule type" value="Genomic_DNA"/>
</dbReference>
<keyword evidence="2" id="KW-0732">Signal</keyword>
<dbReference type="PANTHER" id="PTHR40446">
    <property type="entry name" value="N-ACETYLGLUCOSAMINE-1-PHOSPHODIESTER ALPHA-N-ACETYLGLUCOSAMINIDASE"/>
    <property type="match status" value="1"/>
</dbReference>